<feature type="region of interest" description="Disordered" evidence="1">
    <location>
        <begin position="443"/>
        <end position="476"/>
    </location>
</feature>
<feature type="region of interest" description="Disordered" evidence="1">
    <location>
        <begin position="925"/>
        <end position="981"/>
    </location>
</feature>
<sequence>MANPLCCTTEQRSRSASPELPNARISDAAPAIRPLLPNRVSSHGSRFTSARSEDLNELRQIFDNAADPDSKETSSKKSHRLHFAGPSIHSLHKMKSMHALIKRKFSRDLSREKSITHLKDARAKHVAINQEADTVLKVPIDGPNLQFKITKDDLRKDLLSDKKPEEGGYDSDAEVLDDIARKIGKKTPSKRTSLHSIDWTPSPGSKPPSASTKARNSCDLGTDIYHIANLRAAATPSPARFSPFASSSNLQLDNPKYNDRKLRRSHSATSVEIPAAPSLSPIRLPSISSDDGVIPWSIPIAQSLRLSQFPVPPSHLSSRPSKNSLKLEQITKMGDSKDTKQSSSSIQPSKQKNESFSRCDHLQSKVHVQQSTSIDTPNSEKENNSNEVGAHKDVEEGENNDNPRSSVHLYSMRISHHLRSGSLLSWDALAEPEVPNPRCPFRERTISDMSQVSQLQQLPGRTRHERQTSSSGFASSKVPNRWGRVLNFERRFTHEPDHREDISSIYSSRPQSPPDSLVGSSMNVSAAISRADLAQITAAITKDAHQSSYPSDNEATPKASKCYRIINQEAAAANSARESLLNPVPLARNNSVAHTKKSKFREEFSASPPRKKSIPSTSIMKFLRPRNSVRSQSETNLDGPKCASQNLNGAADHADSNGKRLLSKSMISLKTKQDALRREKDASPMWERALKAYQEERSSMFLTPNKMLATKGSPFRERSDSLGRVSLTSGGSELGDKMSTPTTALRDGDRRRGPFSTGRSALYHAEEGISPGAEVKNVYETQPDSTAIVGAWGRYPSHTRRERTASASHDDNVATRDFALEAAIKFALSTDVDPATGPESPLPPSESKKRKKRVGSGRMAKSHSMTFGKTFLKNYSKIFRSQSTELRRHGRGHRSSVTTGGMLEYPELEILPEVWGRGFVERSGEGNIGNHGGAGARQKQDVRSDGGEGGQSTLRLQNTRVQGERNVTLDGAGEAETEPNHTTVRTGVWSVYYEDCVPSFPRASTDIVASLSLSQNPNLELEEFGISPSFESKRLSATSRMSVTDSSMSLPARLRHGRTQSPFGKMGVLSGRSRGTGRTGTADTDARSMVSVKRSTLDLIQLYREQEFVERETVSSLVRMESQSTGGVV</sequence>
<reference evidence="2" key="1">
    <citation type="journal article" date="2020" name="Stud. Mycol.">
        <title>101 Dothideomycetes genomes: a test case for predicting lifestyles and emergence of pathogens.</title>
        <authorList>
            <person name="Haridas S."/>
            <person name="Albert R."/>
            <person name="Binder M."/>
            <person name="Bloem J."/>
            <person name="Labutti K."/>
            <person name="Salamov A."/>
            <person name="Andreopoulos B."/>
            <person name="Baker S."/>
            <person name="Barry K."/>
            <person name="Bills G."/>
            <person name="Bluhm B."/>
            <person name="Cannon C."/>
            <person name="Castanera R."/>
            <person name="Culley D."/>
            <person name="Daum C."/>
            <person name="Ezra D."/>
            <person name="Gonzalez J."/>
            <person name="Henrissat B."/>
            <person name="Kuo A."/>
            <person name="Liang C."/>
            <person name="Lipzen A."/>
            <person name="Lutzoni F."/>
            <person name="Magnuson J."/>
            <person name="Mondo S."/>
            <person name="Nolan M."/>
            <person name="Ohm R."/>
            <person name="Pangilinan J."/>
            <person name="Park H.-J."/>
            <person name="Ramirez L."/>
            <person name="Alfaro M."/>
            <person name="Sun H."/>
            <person name="Tritt A."/>
            <person name="Yoshinaga Y."/>
            <person name="Zwiers L.-H."/>
            <person name="Turgeon B."/>
            <person name="Goodwin S."/>
            <person name="Spatafora J."/>
            <person name="Crous P."/>
            <person name="Grigoriev I."/>
        </authorList>
    </citation>
    <scope>NUCLEOTIDE SEQUENCE</scope>
    <source>
        <strain evidence="2">CBS 207.26</strain>
    </source>
</reference>
<evidence type="ECO:0000256" key="1">
    <source>
        <dbReference type="SAM" id="MobiDB-lite"/>
    </source>
</evidence>
<feature type="compositionally biased region" description="Gly residues" evidence="1">
    <location>
        <begin position="926"/>
        <end position="935"/>
    </location>
</feature>
<feature type="region of interest" description="Disordered" evidence="1">
    <location>
        <begin position="831"/>
        <end position="862"/>
    </location>
</feature>
<feature type="region of interest" description="Disordered" evidence="1">
    <location>
        <begin position="1"/>
        <end position="25"/>
    </location>
</feature>
<dbReference type="AlphaFoldDB" id="A0A6A6DUI1"/>
<feature type="compositionally biased region" description="Polar residues" evidence="1">
    <location>
        <begin position="1"/>
        <end position="16"/>
    </location>
</feature>
<keyword evidence="3" id="KW-1185">Reference proteome</keyword>
<feature type="region of interest" description="Disordered" evidence="1">
    <location>
        <begin position="1057"/>
        <end position="1087"/>
    </location>
</feature>
<feature type="region of interest" description="Disordered" evidence="1">
    <location>
        <begin position="497"/>
        <end position="520"/>
    </location>
</feature>
<organism evidence="2 3">
    <name type="scientific">Zopfia rhizophila CBS 207.26</name>
    <dbReference type="NCBI Taxonomy" id="1314779"/>
    <lineage>
        <taxon>Eukaryota</taxon>
        <taxon>Fungi</taxon>
        <taxon>Dikarya</taxon>
        <taxon>Ascomycota</taxon>
        <taxon>Pezizomycotina</taxon>
        <taxon>Dothideomycetes</taxon>
        <taxon>Dothideomycetes incertae sedis</taxon>
        <taxon>Zopfiaceae</taxon>
        <taxon>Zopfia</taxon>
    </lineage>
</organism>
<gene>
    <name evidence="2" type="ORF">K469DRAFT_728094</name>
</gene>
<dbReference type="EMBL" id="ML994643">
    <property type="protein sequence ID" value="KAF2183331.1"/>
    <property type="molecule type" value="Genomic_DNA"/>
</dbReference>
<feature type="compositionally biased region" description="Polar residues" evidence="1">
    <location>
        <begin position="951"/>
        <end position="961"/>
    </location>
</feature>
<accession>A0A6A6DUI1</accession>
<evidence type="ECO:0000313" key="2">
    <source>
        <dbReference type="EMBL" id="KAF2183331.1"/>
    </source>
</evidence>
<feature type="region of interest" description="Disordered" evidence="1">
    <location>
        <begin position="243"/>
        <end position="271"/>
    </location>
</feature>
<feature type="region of interest" description="Disordered" evidence="1">
    <location>
        <begin position="592"/>
        <end position="614"/>
    </location>
</feature>
<proteinExistence type="predicted"/>
<feature type="compositionally biased region" description="Basic residues" evidence="1">
    <location>
        <begin position="184"/>
        <end position="193"/>
    </location>
</feature>
<feature type="compositionally biased region" description="Basic and acidic residues" evidence="1">
    <location>
        <begin position="378"/>
        <end position="394"/>
    </location>
</feature>
<evidence type="ECO:0000313" key="3">
    <source>
        <dbReference type="Proteomes" id="UP000800200"/>
    </source>
</evidence>
<feature type="compositionally biased region" description="Polar residues" evidence="1">
    <location>
        <begin position="447"/>
        <end position="459"/>
    </location>
</feature>
<feature type="region of interest" description="Disordered" evidence="1">
    <location>
        <begin position="710"/>
        <end position="757"/>
    </location>
</feature>
<protein>
    <submittedName>
        <fullName evidence="2">Uncharacterized protein</fullName>
    </submittedName>
</protein>
<name>A0A6A6DUI1_9PEZI</name>
<feature type="compositionally biased region" description="Low complexity" evidence="1">
    <location>
        <begin position="341"/>
        <end position="350"/>
    </location>
</feature>
<dbReference type="OrthoDB" id="3437384at2759"/>
<feature type="compositionally biased region" description="Polar residues" evidence="1">
    <location>
        <begin position="366"/>
        <end position="377"/>
    </location>
</feature>
<feature type="region of interest" description="Disordered" evidence="1">
    <location>
        <begin position="333"/>
        <end position="406"/>
    </location>
</feature>
<feature type="region of interest" description="Disordered" evidence="1">
    <location>
        <begin position="62"/>
        <end position="83"/>
    </location>
</feature>
<feature type="region of interest" description="Disordered" evidence="1">
    <location>
        <begin position="184"/>
        <end position="217"/>
    </location>
</feature>
<feature type="compositionally biased region" description="Basic and acidic residues" evidence="1">
    <location>
        <begin position="351"/>
        <end position="363"/>
    </location>
</feature>
<dbReference type="Proteomes" id="UP000800200">
    <property type="component" value="Unassembled WGS sequence"/>
</dbReference>